<proteinExistence type="predicted"/>
<dbReference type="Proteomes" id="UP000186922">
    <property type="component" value="Unassembled WGS sequence"/>
</dbReference>
<protein>
    <submittedName>
        <fullName evidence="1">Uncharacterized protein</fullName>
    </submittedName>
</protein>
<comment type="caution">
    <text evidence="1">The sequence shown here is derived from an EMBL/GenBank/DDBJ whole genome shotgun (WGS) entry which is preliminary data.</text>
</comment>
<keyword evidence="2" id="KW-1185">Reference proteome</keyword>
<organism evidence="1 2">
    <name type="scientific">Ramazzottius varieornatus</name>
    <name type="common">Water bear</name>
    <name type="synonym">Tardigrade</name>
    <dbReference type="NCBI Taxonomy" id="947166"/>
    <lineage>
        <taxon>Eukaryota</taxon>
        <taxon>Metazoa</taxon>
        <taxon>Ecdysozoa</taxon>
        <taxon>Tardigrada</taxon>
        <taxon>Eutardigrada</taxon>
        <taxon>Parachela</taxon>
        <taxon>Hypsibioidea</taxon>
        <taxon>Ramazzottiidae</taxon>
        <taxon>Ramazzottius</taxon>
    </lineage>
</organism>
<accession>A0A1D1UM84</accession>
<reference evidence="1 2" key="1">
    <citation type="journal article" date="2016" name="Nat. Commun.">
        <title>Extremotolerant tardigrade genome and improved radiotolerance of human cultured cells by tardigrade-unique protein.</title>
        <authorList>
            <person name="Hashimoto T."/>
            <person name="Horikawa D.D."/>
            <person name="Saito Y."/>
            <person name="Kuwahara H."/>
            <person name="Kozuka-Hata H."/>
            <person name="Shin-I T."/>
            <person name="Minakuchi Y."/>
            <person name="Ohishi K."/>
            <person name="Motoyama A."/>
            <person name="Aizu T."/>
            <person name="Enomoto A."/>
            <person name="Kondo K."/>
            <person name="Tanaka S."/>
            <person name="Hara Y."/>
            <person name="Koshikawa S."/>
            <person name="Sagara H."/>
            <person name="Miura T."/>
            <person name="Yokobori S."/>
            <person name="Miyagawa K."/>
            <person name="Suzuki Y."/>
            <person name="Kubo T."/>
            <person name="Oyama M."/>
            <person name="Kohara Y."/>
            <person name="Fujiyama A."/>
            <person name="Arakawa K."/>
            <person name="Katayama T."/>
            <person name="Toyoda A."/>
            <person name="Kunieda T."/>
        </authorList>
    </citation>
    <scope>NUCLEOTIDE SEQUENCE [LARGE SCALE GENOMIC DNA]</scope>
    <source>
        <strain evidence="1 2">YOKOZUNA-1</strain>
    </source>
</reference>
<name>A0A1D1UM84_RAMVA</name>
<evidence type="ECO:0000313" key="2">
    <source>
        <dbReference type="Proteomes" id="UP000186922"/>
    </source>
</evidence>
<dbReference type="EMBL" id="BDGG01000001">
    <property type="protein sequence ID" value="GAU89525.1"/>
    <property type="molecule type" value="Genomic_DNA"/>
</dbReference>
<sequence length="336" mass="38267">MVLLGTAPLPRYLWGRKALWPAHWFVQGPQIDRRLVCSELPAMTMADDSYSEKLRRWRERVPPPLRLQPSAPELTLSFGGDISSIAPESPRENFPPQAMEHRQLKFAFVNEETMSADAYSERRKASTPVSPRGIVNEGSIYLDCESSHYSLATSSKEKVGFFADDYDKTITPVFSDREGRLPEDHPVEFCSPQYFSYPEEISSPVIGMVRIDDLRTAMFAQSSWKEAIGAALSWMFSTEELLHCAANKDAAAAQFEDVCLNQTKLEVIYQLTKEYCYCFGGDRWREARGQSWRQRTTDVLRVAFDDVVTRNQTHLRKDLGLAPLTLGEPCKCEIYL</sequence>
<evidence type="ECO:0000313" key="1">
    <source>
        <dbReference type="EMBL" id="GAU89525.1"/>
    </source>
</evidence>
<dbReference type="AlphaFoldDB" id="A0A1D1UM84"/>
<gene>
    <name evidence="1" type="primary">RvY_02068-1</name>
    <name evidence="1" type="synonym">RvY_02068.1</name>
    <name evidence="1" type="ORF">RvY_02068</name>
</gene>